<feature type="region of interest" description="Disordered" evidence="1">
    <location>
        <begin position="970"/>
        <end position="1021"/>
    </location>
</feature>
<protein>
    <submittedName>
        <fullName evidence="4">Uncharacterized protein</fullName>
    </submittedName>
</protein>
<evidence type="ECO:0000313" key="4">
    <source>
        <dbReference type="EMBL" id="CAH3120470.1"/>
    </source>
</evidence>
<dbReference type="PROSITE" id="PS01286">
    <property type="entry name" value="FA58C_2"/>
    <property type="match status" value="1"/>
</dbReference>
<dbReference type="PANTHER" id="PTHR24020">
    <property type="entry name" value="COLLAGEN ALPHA"/>
    <property type="match status" value="1"/>
</dbReference>
<organism evidence="4 5">
    <name type="scientific">Porites lobata</name>
    <dbReference type="NCBI Taxonomy" id="104759"/>
    <lineage>
        <taxon>Eukaryota</taxon>
        <taxon>Metazoa</taxon>
        <taxon>Cnidaria</taxon>
        <taxon>Anthozoa</taxon>
        <taxon>Hexacorallia</taxon>
        <taxon>Scleractinia</taxon>
        <taxon>Fungiina</taxon>
        <taxon>Poritidae</taxon>
        <taxon>Porites</taxon>
    </lineage>
</organism>
<name>A0ABN8NWZ6_9CNID</name>
<feature type="domain" description="F5/8 type C" evidence="2">
    <location>
        <begin position="579"/>
        <end position="726"/>
    </location>
</feature>
<feature type="region of interest" description="Disordered" evidence="1">
    <location>
        <begin position="104"/>
        <end position="148"/>
    </location>
</feature>
<feature type="domain" description="VWFA" evidence="3">
    <location>
        <begin position="173"/>
        <end position="346"/>
    </location>
</feature>
<dbReference type="SUPFAM" id="SSF53300">
    <property type="entry name" value="vWA-like"/>
    <property type="match status" value="2"/>
</dbReference>
<feature type="compositionally biased region" description="Low complexity" evidence="1">
    <location>
        <begin position="108"/>
        <end position="148"/>
    </location>
</feature>
<dbReference type="Gene3D" id="3.40.50.410">
    <property type="entry name" value="von Willebrand factor, type A domain"/>
    <property type="match status" value="2"/>
</dbReference>
<dbReference type="PROSITE" id="PS01285">
    <property type="entry name" value="FA58C_1"/>
    <property type="match status" value="1"/>
</dbReference>
<dbReference type="InterPro" id="IPR000421">
    <property type="entry name" value="FA58C"/>
</dbReference>
<dbReference type="PROSITE" id="PS50022">
    <property type="entry name" value="FA58C_3"/>
    <property type="match status" value="1"/>
</dbReference>
<dbReference type="Pfam" id="PF00092">
    <property type="entry name" value="VWA"/>
    <property type="match status" value="2"/>
</dbReference>
<dbReference type="SUPFAM" id="SSF49785">
    <property type="entry name" value="Galactose-binding domain-like"/>
    <property type="match status" value="1"/>
</dbReference>
<proteinExistence type="predicted"/>
<dbReference type="InterPro" id="IPR050525">
    <property type="entry name" value="ECM_Assembly_Org"/>
</dbReference>
<comment type="caution">
    <text evidence="4">The sequence shown here is derived from an EMBL/GenBank/DDBJ whole genome shotgun (WGS) entry which is preliminary data.</text>
</comment>
<dbReference type="Proteomes" id="UP001159405">
    <property type="component" value="Unassembled WGS sequence"/>
</dbReference>
<dbReference type="CDD" id="cd00057">
    <property type="entry name" value="FA58C"/>
    <property type="match status" value="1"/>
</dbReference>
<feature type="non-terminal residue" evidence="4">
    <location>
        <position position="1"/>
    </location>
</feature>
<keyword evidence="5" id="KW-1185">Reference proteome</keyword>
<dbReference type="Gene3D" id="2.60.120.260">
    <property type="entry name" value="Galactose-binding domain-like"/>
    <property type="match status" value="1"/>
</dbReference>
<evidence type="ECO:0000259" key="3">
    <source>
        <dbReference type="PROSITE" id="PS50234"/>
    </source>
</evidence>
<dbReference type="Pfam" id="PF00754">
    <property type="entry name" value="F5_F8_type_C"/>
    <property type="match status" value="1"/>
</dbReference>
<evidence type="ECO:0000256" key="1">
    <source>
        <dbReference type="SAM" id="MobiDB-lite"/>
    </source>
</evidence>
<dbReference type="InterPro" id="IPR002035">
    <property type="entry name" value="VWF_A"/>
</dbReference>
<dbReference type="CDD" id="cd01472">
    <property type="entry name" value="vWA_collagen"/>
    <property type="match status" value="2"/>
</dbReference>
<gene>
    <name evidence="4" type="ORF">PLOB_00027933</name>
</gene>
<dbReference type="InterPro" id="IPR008979">
    <property type="entry name" value="Galactose-bd-like_sf"/>
</dbReference>
<dbReference type="EMBL" id="CALNXK010000034">
    <property type="protein sequence ID" value="CAH3120470.1"/>
    <property type="molecule type" value="Genomic_DNA"/>
</dbReference>
<dbReference type="PROSITE" id="PS50234">
    <property type="entry name" value="VWFA"/>
    <property type="match status" value="2"/>
</dbReference>
<reference evidence="4 5" key="1">
    <citation type="submission" date="2022-05" db="EMBL/GenBank/DDBJ databases">
        <authorList>
            <consortium name="Genoscope - CEA"/>
            <person name="William W."/>
        </authorList>
    </citation>
    <scope>NUCLEOTIDE SEQUENCE [LARGE SCALE GENOMIC DNA]</scope>
</reference>
<accession>A0ABN8NWZ6</accession>
<evidence type="ECO:0000259" key="2">
    <source>
        <dbReference type="PROSITE" id="PS50022"/>
    </source>
</evidence>
<dbReference type="SMART" id="SM00327">
    <property type="entry name" value="VWA"/>
    <property type="match status" value="2"/>
</dbReference>
<dbReference type="SMART" id="SM00231">
    <property type="entry name" value="FA58C"/>
    <property type="match status" value="1"/>
</dbReference>
<evidence type="ECO:0000313" key="5">
    <source>
        <dbReference type="Proteomes" id="UP001159405"/>
    </source>
</evidence>
<dbReference type="PANTHER" id="PTHR24020:SF20">
    <property type="entry name" value="PH DOMAIN-CONTAINING PROTEIN"/>
    <property type="match status" value="1"/>
</dbReference>
<feature type="domain" description="VWFA" evidence="3">
    <location>
        <begin position="402"/>
        <end position="577"/>
    </location>
</feature>
<sequence>FKSIGCWSDTSVRAIKPLEGQHPLLKDLDYRSRVNALMKCAQVSLEKNLEMFALQNGGQCFGDKNAETSFRKYGPSTGCCAPRTYPIPQHCPCSCVFSIVPTTPPTTQPTTQPTSPMTQPTTRLTSPMTQPTTQPPIQSTPRPTPATQQPPAAALIALTTPSTPSSVCTAKVDLGILIDGSGSIEQTGPGNFKRELNFVKQIVSAFEVSRDGTHVGIIIFSSDAKVVSGFDEHYDESSTLAAIDNIQYPRMGTNIGRALELARNNLYGKSARPGIPNMLIVLTDGQSQDPVTDAAQRLRDSAVTIFAVGIGNGYDIGQLRDMATDPDSQHVYKATFNNLDEVVKSIKDRACMVHSSKIASFNYKLKLKWLNERQSSSNKKHNKSLRLVLFIPFRCLCKAKVDLAILVDGSGSIEYFSKGNFKRCLRFVKRLIRGFNIARDGTHVGIVVFSQKADVIFGFETYFSLPQILKAINGIRYPGRSTYTGRALDVVRTRLFDASARQGVPNILLVMTDGSSQDDIDEPSRKLRDMGVTVFSLGVGNAFDVNQLNTMATDPDREHVFTADFKQLGSGGVLQPVECLQPLGMESKYIPDSQITASSEWNSNHGPSNARLNFQAGGGRTGAWSSKTNDVNQWLQVDLGQKTRVTGIRTQGRSDFDQWVTSFTVSYSDDGVNFTPYNPNTDFSGNSDRNTVVTNRFRPSILARYVRVHPKTWYGHISMRIELLGCASGYYTVGCFKDSPDRAIPTMEGKDPILDGKYPVRKNPIVKCAKAAWRAGYKMFAVQDGGWCAASATAPQTYNKHGRSAACKPDGEGGPWANQVYSFRRKGRFSADAVGEDSEEIIGEDEMKEQLDSDLSEQTVYEAANEGVLDEFQNDEEQALNATRQGEYENQSDSVGAEFDRQMTEAAYNIAGNSDAELEQKTTKIFDNTGMTDDINNQSTNLAYKQNVPGMSLARGKEPLKNDSQKEYRGMGIKASVPNTGNRNPVLGMEGTTASDEQRTAAMEQMEEPGTLTDEEPFSQL</sequence>
<dbReference type="InterPro" id="IPR036465">
    <property type="entry name" value="vWFA_dom_sf"/>
</dbReference>